<evidence type="ECO:0000259" key="5">
    <source>
        <dbReference type="PROSITE" id="PS50987"/>
    </source>
</evidence>
<name>A0A512LBC9_9PROT</name>
<dbReference type="Proteomes" id="UP000321337">
    <property type="component" value="Unassembled WGS sequence"/>
</dbReference>
<sequence length="134" mass="15322">MHTIHVKPQEIFQALADPTRIRIIRLLAETGEEACLCELVDSLLEPQYKLSRHVKVLRQAGLLAAEKDGRWVYHRLVRDVDYLDIAYDLLRALPDSEGLFARDLQNFHNRICLREDGRCRVGIQTASLNAAEGD</sequence>
<keyword evidence="4" id="KW-0804">Transcription</keyword>
<evidence type="ECO:0000256" key="2">
    <source>
        <dbReference type="ARBA" id="ARBA00023015"/>
    </source>
</evidence>
<dbReference type="InterPro" id="IPR036390">
    <property type="entry name" value="WH_DNA-bd_sf"/>
</dbReference>
<comment type="caution">
    <text evidence="6">The sequence shown here is derived from an EMBL/GenBank/DDBJ whole genome shotgun (WGS) entry which is preliminary data.</text>
</comment>
<dbReference type="NCBIfam" id="NF033788">
    <property type="entry name" value="HTH_metalloreg"/>
    <property type="match status" value="1"/>
</dbReference>
<dbReference type="GO" id="GO:0003677">
    <property type="term" value="F:DNA binding"/>
    <property type="evidence" value="ECO:0007669"/>
    <property type="project" value="UniProtKB-KW"/>
</dbReference>
<dbReference type="GO" id="GO:0003700">
    <property type="term" value="F:DNA-binding transcription factor activity"/>
    <property type="evidence" value="ECO:0007669"/>
    <property type="project" value="InterPro"/>
</dbReference>
<dbReference type="PANTHER" id="PTHR33154:SF18">
    <property type="entry name" value="ARSENICAL RESISTANCE OPERON REPRESSOR"/>
    <property type="match status" value="1"/>
</dbReference>
<dbReference type="EMBL" id="BKAD01000036">
    <property type="protein sequence ID" value="GEP31794.1"/>
    <property type="molecule type" value="Genomic_DNA"/>
</dbReference>
<feature type="domain" description="HTH arsR-type" evidence="5">
    <location>
        <begin position="1"/>
        <end position="97"/>
    </location>
</feature>
<keyword evidence="7" id="KW-1185">Reference proteome</keyword>
<keyword evidence="2" id="KW-0805">Transcription regulation</keyword>
<gene>
    <name evidence="6" type="ORF">TPL01_29320</name>
</gene>
<dbReference type="GO" id="GO:0046685">
    <property type="term" value="P:response to arsenic-containing substance"/>
    <property type="evidence" value="ECO:0007669"/>
    <property type="project" value="UniProtKB-KW"/>
</dbReference>
<evidence type="ECO:0000256" key="4">
    <source>
        <dbReference type="ARBA" id="ARBA00023163"/>
    </source>
</evidence>
<dbReference type="PROSITE" id="PS50987">
    <property type="entry name" value="HTH_ARSR_2"/>
    <property type="match status" value="1"/>
</dbReference>
<dbReference type="Gene3D" id="1.10.10.10">
    <property type="entry name" value="Winged helix-like DNA-binding domain superfamily/Winged helix DNA-binding domain"/>
    <property type="match status" value="1"/>
</dbReference>
<dbReference type="CDD" id="cd00090">
    <property type="entry name" value="HTH_ARSR"/>
    <property type="match status" value="1"/>
</dbReference>
<dbReference type="SUPFAM" id="SSF46785">
    <property type="entry name" value="Winged helix' DNA-binding domain"/>
    <property type="match status" value="1"/>
</dbReference>
<protein>
    <recommendedName>
        <fullName evidence="5">HTH arsR-type domain-containing protein</fullName>
    </recommendedName>
</protein>
<keyword evidence="1" id="KW-0059">Arsenical resistance</keyword>
<evidence type="ECO:0000313" key="7">
    <source>
        <dbReference type="Proteomes" id="UP000321337"/>
    </source>
</evidence>
<dbReference type="InterPro" id="IPR036388">
    <property type="entry name" value="WH-like_DNA-bd_sf"/>
</dbReference>
<dbReference type="RefSeq" id="WP_147074746.1">
    <property type="nucleotide sequence ID" value="NZ_AP021884.1"/>
</dbReference>
<evidence type="ECO:0000256" key="1">
    <source>
        <dbReference type="ARBA" id="ARBA00022849"/>
    </source>
</evidence>
<dbReference type="InterPro" id="IPR051081">
    <property type="entry name" value="HTH_MetalResp_TranReg"/>
</dbReference>
<evidence type="ECO:0000313" key="6">
    <source>
        <dbReference type="EMBL" id="GEP31794.1"/>
    </source>
</evidence>
<dbReference type="Pfam" id="PF01022">
    <property type="entry name" value="HTH_5"/>
    <property type="match status" value="1"/>
</dbReference>
<dbReference type="InterPro" id="IPR011991">
    <property type="entry name" value="ArsR-like_HTH"/>
</dbReference>
<accession>A0A512LBC9</accession>
<keyword evidence="3" id="KW-0238">DNA-binding</keyword>
<organism evidence="6 7">
    <name type="scientific">Sulfuriferula plumbiphila</name>
    <dbReference type="NCBI Taxonomy" id="171865"/>
    <lineage>
        <taxon>Bacteria</taxon>
        <taxon>Pseudomonadati</taxon>
        <taxon>Pseudomonadota</taxon>
        <taxon>Betaproteobacteria</taxon>
        <taxon>Nitrosomonadales</taxon>
        <taxon>Sulfuricellaceae</taxon>
        <taxon>Sulfuriferula</taxon>
    </lineage>
</organism>
<dbReference type="InterPro" id="IPR001845">
    <property type="entry name" value="HTH_ArsR_DNA-bd_dom"/>
</dbReference>
<dbReference type="SMART" id="SM00418">
    <property type="entry name" value="HTH_ARSR"/>
    <property type="match status" value="1"/>
</dbReference>
<dbReference type="PRINTS" id="PR00778">
    <property type="entry name" value="HTHARSR"/>
</dbReference>
<reference evidence="6 7" key="1">
    <citation type="submission" date="2019-07" db="EMBL/GenBank/DDBJ databases">
        <title>Whole genome shotgun sequence of Thiobacillus plumbophilus NBRC 107929.</title>
        <authorList>
            <person name="Hosoyama A."/>
            <person name="Uohara A."/>
            <person name="Ohji S."/>
            <person name="Ichikawa N."/>
        </authorList>
    </citation>
    <scope>NUCLEOTIDE SEQUENCE [LARGE SCALE GENOMIC DNA]</scope>
    <source>
        <strain evidence="6 7">NBRC 107929</strain>
    </source>
</reference>
<evidence type="ECO:0000256" key="3">
    <source>
        <dbReference type="ARBA" id="ARBA00023125"/>
    </source>
</evidence>
<dbReference type="OrthoDB" id="8565358at2"/>
<dbReference type="AlphaFoldDB" id="A0A512LBC9"/>
<dbReference type="PANTHER" id="PTHR33154">
    <property type="entry name" value="TRANSCRIPTIONAL REGULATOR, ARSR FAMILY"/>
    <property type="match status" value="1"/>
</dbReference>
<proteinExistence type="predicted"/>